<evidence type="ECO:0000313" key="1">
    <source>
        <dbReference type="EMBL" id="AHY45061.1"/>
    </source>
</evidence>
<gene>
    <name evidence="1" type="ORF">UIB01_01790</name>
</gene>
<dbReference type="PATRIC" id="fig|316.97.peg.363"/>
<dbReference type="KEGG" id="pstu:UIB01_01790"/>
<accession>A0A023WYR3</accession>
<name>A0A023WYR3_STUST</name>
<evidence type="ECO:0000313" key="2">
    <source>
        <dbReference type="Proteomes" id="UP000025238"/>
    </source>
</evidence>
<proteinExistence type="predicted"/>
<protein>
    <submittedName>
        <fullName evidence="1">Uncharacterized protein</fullName>
    </submittedName>
</protein>
<sequence length="164" mass="17405">MLTSHGALQQALDGVSQLAVADGIAGAEEYRIALDRLADDSGGQAADVLRRRNRHGGLPAAECANDVVVQIDHAEGRLEQEAGEHAGGDDLPLKAGLSTQHVTHVQLIIEQRLRASSADGVIVDAELPRDIALHCRLQRRLGQFALDAGPRGEAEAADQRVETT</sequence>
<dbReference type="AlphaFoldDB" id="A0A023WYR3"/>
<dbReference type="EMBL" id="CP007509">
    <property type="protein sequence ID" value="AHY45061.1"/>
    <property type="molecule type" value="Genomic_DNA"/>
</dbReference>
<dbReference type="Proteomes" id="UP000025238">
    <property type="component" value="Chromosome"/>
</dbReference>
<organism evidence="1 2">
    <name type="scientific">Stutzerimonas stutzeri</name>
    <name type="common">Pseudomonas stutzeri</name>
    <dbReference type="NCBI Taxonomy" id="316"/>
    <lineage>
        <taxon>Bacteria</taxon>
        <taxon>Pseudomonadati</taxon>
        <taxon>Pseudomonadota</taxon>
        <taxon>Gammaproteobacteria</taxon>
        <taxon>Pseudomonadales</taxon>
        <taxon>Pseudomonadaceae</taxon>
        <taxon>Stutzerimonas</taxon>
    </lineage>
</organism>
<reference evidence="1 2" key="1">
    <citation type="submission" date="2014-03" db="EMBL/GenBank/DDBJ databases">
        <title>Complete genome sequence of Pseudomonas stutzeri 19SMN4.</title>
        <authorList>
            <person name="Brunet-Galmes I."/>
            <person name="Nogales B."/>
            <person name="Busquets A."/>
            <person name="Pena A."/>
            <person name="Gomila M."/>
            <person name="Garcia-Valdes E."/>
            <person name="Lalucat J."/>
            <person name="Bennasar A."/>
            <person name="Bosch R."/>
        </authorList>
    </citation>
    <scope>NUCLEOTIDE SEQUENCE [LARGE SCALE GENOMIC DNA]</scope>
    <source>
        <strain evidence="1 2">19SMN4</strain>
    </source>
</reference>